<dbReference type="GO" id="GO:0030246">
    <property type="term" value="F:carbohydrate binding"/>
    <property type="evidence" value="ECO:0007669"/>
    <property type="project" value="InterPro"/>
</dbReference>
<reference evidence="1 2" key="1">
    <citation type="submission" date="2020-06" db="EMBL/GenBank/DDBJ databases">
        <authorList>
            <person name="Grouzdev D.S."/>
        </authorList>
    </citation>
    <scope>NUCLEOTIDE SEQUENCE [LARGE SCALE GENOMIC DNA]</scope>
    <source>
        <strain evidence="1 2">HO-A22</strain>
    </source>
</reference>
<dbReference type="EMBL" id="JABWDU010000003">
    <property type="protein sequence ID" value="NVD40149.1"/>
    <property type="molecule type" value="Genomic_DNA"/>
</dbReference>
<accession>A0A7Y6Q6W8</accession>
<gene>
    <name evidence="1" type="ORF">HT585_14880</name>
</gene>
<comment type="caution">
    <text evidence="1">The sequence shown here is derived from an EMBL/GenBank/DDBJ whole genome shotgun (WGS) entry which is preliminary data.</text>
</comment>
<dbReference type="RefSeq" id="WP_176353670.1">
    <property type="nucleotide sequence ID" value="NZ_JABWDU010000003.1"/>
</dbReference>
<organism evidence="1 2">
    <name type="scientific">Ensifer oleiphilus</name>
    <dbReference type="NCBI Taxonomy" id="2742698"/>
    <lineage>
        <taxon>Bacteria</taxon>
        <taxon>Pseudomonadati</taxon>
        <taxon>Pseudomonadota</taxon>
        <taxon>Alphaproteobacteria</taxon>
        <taxon>Hyphomicrobiales</taxon>
        <taxon>Rhizobiaceae</taxon>
        <taxon>Sinorhizobium/Ensifer group</taxon>
        <taxon>Ensifer</taxon>
    </lineage>
</organism>
<dbReference type="GO" id="GO:0005975">
    <property type="term" value="P:carbohydrate metabolic process"/>
    <property type="evidence" value="ECO:0007669"/>
    <property type="project" value="InterPro"/>
</dbReference>
<dbReference type="CDD" id="cd09021">
    <property type="entry name" value="Aldose_epim_Ec_YphB"/>
    <property type="match status" value="1"/>
</dbReference>
<name>A0A7Y6Q6W8_9HYPH</name>
<dbReference type="InterPro" id="IPR011013">
    <property type="entry name" value="Gal_mutarotase_sf_dom"/>
</dbReference>
<sequence length="294" mass="31966">MTADVLQLGNGALSIELSRFGGSILSGSYCGIPLFRPARTDGLASRRHGAEASFPLVPFGNRLEGNSFILSGHRFALAPNASDPCYLHGDGWLAAWEVVSHSETEACLRYEHGAVAPGPYAYDAVQHFRVAADRLSLTLSVTNRSAFALPMGLGHHPFFPKPAGTRLTAKADRFWTERAGHLPDQSGPIPGDLDFAGGNRIPPHWLNNAYEGWDGKAIVEWPELDLCLEIAAPAPFRHFMLYAPEDADFLCFEPMTHLPNGHHLPHLGGLSVLDNGQSLVATMTLSPRLISQER</sequence>
<evidence type="ECO:0000313" key="1">
    <source>
        <dbReference type="EMBL" id="NVD40149.1"/>
    </source>
</evidence>
<dbReference type="InterPro" id="IPR014718">
    <property type="entry name" value="GH-type_carb-bd"/>
</dbReference>
<dbReference type="GO" id="GO:0016853">
    <property type="term" value="F:isomerase activity"/>
    <property type="evidence" value="ECO:0007669"/>
    <property type="project" value="InterPro"/>
</dbReference>
<protein>
    <submittedName>
        <fullName evidence="1">Aldose 1-epimerase</fullName>
    </submittedName>
</protein>
<dbReference type="SUPFAM" id="SSF74650">
    <property type="entry name" value="Galactose mutarotase-like"/>
    <property type="match status" value="1"/>
</dbReference>
<dbReference type="InterPro" id="IPR008183">
    <property type="entry name" value="Aldose_1/G6P_1-epimerase"/>
</dbReference>
<proteinExistence type="predicted"/>
<dbReference type="Gene3D" id="2.70.98.10">
    <property type="match status" value="1"/>
</dbReference>
<dbReference type="Pfam" id="PF01263">
    <property type="entry name" value="Aldose_epim"/>
    <property type="match status" value="1"/>
</dbReference>
<keyword evidence="2" id="KW-1185">Reference proteome</keyword>
<evidence type="ECO:0000313" key="2">
    <source>
        <dbReference type="Proteomes" id="UP000520198"/>
    </source>
</evidence>
<dbReference type="AlphaFoldDB" id="A0A7Y6Q6W8"/>
<dbReference type="Proteomes" id="UP000520198">
    <property type="component" value="Unassembled WGS sequence"/>
</dbReference>